<dbReference type="InterPro" id="IPR012245">
    <property type="entry name" value="MoaB"/>
</dbReference>
<dbReference type="Proteomes" id="UP001183006">
    <property type="component" value="Chromosome"/>
</dbReference>
<dbReference type="RefSeq" id="WP_309307965.1">
    <property type="nucleotide sequence ID" value="NZ_CP133594.1"/>
</dbReference>
<feature type="domain" description="MoaB/Mog" evidence="1">
    <location>
        <begin position="20"/>
        <end position="173"/>
    </location>
</feature>
<dbReference type="NCBIfam" id="TIGR00177">
    <property type="entry name" value="molyb_syn"/>
    <property type="match status" value="1"/>
</dbReference>
<protein>
    <submittedName>
        <fullName evidence="2">Molybdenum cofactor biosynthesis protein B</fullName>
    </submittedName>
</protein>
<evidence type="ECO:0000259" key="1">
    <source>
        <dbReference type="SMART" id="SM00852"/>
    </source>
</evidence>
<dbReference type="EMBL" id="CP133594">
    <property type="protein sequence ID" value="WMW22170.1"/>
    <property type="molecule type" value="Genomic_DNA"/>
</dbReference>
<dbReference type="PANTHER" id="PTHR43232">
    <property type="entry name" value="MOLYBDENUM COFACTOR BIOSYNTHESIS PROTEIN B"/>
    <property type="match status" value="1"/>
</dbReference>
<evidence type="ECO:0000313" key="2">
    <source>
        <dbReference type="EMBL" id="WMW22170.1"/>
    </source>
</evidence>
<dbReference type="GO" id="GO:0005829">
    <property type="term" value="C:cytosol"/>
    <property type="evidence" value="ECO:0007669"/>
    <property type="project" value="TreeGrafter"/>
</dbReference>
<gene>
    <name evidence="2" type="ORF">RE476_12490</name>
</gene>
<dbReference type="GO" id="GO:0006777">
    <property type="term" value="P:Mo-molybdopterin cofactor biosynthetic process"/>
    <property type="evidence" value="ECO:0007669"/>
    <property type="project" value="InterPro"/>
</dbReference>
<keyword evidence="3" id="KW-1185">Reference proteome</keyword>
<dbReference type="Pfam" id="PF00994">
    <property type="entry name" value="MoCF_biosynth"/>
    <property type="match status" value="1"/>
</dbReference>
<dbReference type="AlphaFoldDB" id="A0AA51UFD4"/>
<evidence type="ECO:0000313" key="3">
    <source>
        <dbReference type="Proteomes" id="UP001183006"/>
    </source>
</evidence>
<dbReference type="InterPro" id="IPR001453">
    <property type="entry name" value="MoaB/Mog_dom"/>
</dbReference>
<dbReference type="FunFam" id="3.40.980.10:FF:000006">
    <property type="entry name" value="Molybdenum cofactor biosynthesis protein B"/>
    <property type="match status" value="1"/>
</dbReference>
<name>A0AA51UFD4_9EURY</name>
<dbReference type="KEGG" id="mmav:RE476_12490"/>
<sequence length="179" mass="19420">MSSPTTREHKTDVEKSYSFSLITISTSRYEKYGNVQSPDDAEDLSGKMMVDLVLSKGHNVSKYELISDNSDMIIDSVNRALDSKADIIITSGGTGLSSKDITIESLVPLFEKEMPGFGELFRYKSIEQIGSSVILTRAAAGIVKSKVLFCLPGSPAAVELALSEIILPETGHVVKHAHQ</sequence>
<dbReference type="Gene3D" id="3.40.980.10">
    <property type="entry name" value="MoaB/Mog-like domain"/>
    <property type="match status" value="1"/>
</dbReference>
<accession>A0AA51UFD4</accession>
<dbReference type="CDD" id="cd00886">
    <property type="entry name" value="MogA_MoaB"/>
    <property type="match status" value="1"/>
</dbReference>
<dbReference type="GeneID" id="84230973"/>
<reference evidence="2" key="1">
    <citation type="submission" date="2023-08" db="EMBL/GenBank/DDBJ databases">
        <title>Methanolobus mangrovi sp. nov. and Methanolobus sediminis sp. nov, two novel methylotrophic methanogens isolated from mangrove sediments in China.</title>
        <authorList>
            <person name="Zhou J."/>
        </authorList>
    </citation>
    <scope>NUCLEOTIDE SEQUENCE</scope>
    <source>
        <strain evidence="2">FTZ2</strain>
    </source>
</reference>
<dbReference type="SUPFAM" id="SSF53218">
    <property type="entry name" value="Molybdenum cofactor biosynthesis proteins"/>
    <property type="match status" value="1"/>
</dbReference>
<organism evidence="2 3">
    <name type="scientific">Methanolobus mangrovi</name>
    <dbReference type="NCBI Taxonomy" id="3072977"/>
    <lineage>
        <taxon>Archaea</taxon>
        <taxon>Methanobacteriati</taxon>
        <taxon>Methanobacteriota</taxon>
        <taxon>Stenosarchaea group</taxon>
        <taxon>Methanomicrobia</taxon>
        <taxon>Methanosarcinales</taxon>
        <taxon>Methanosarcinaceae</taxon>
        <taxon>Methanolobus</taxon>
    </lineage>
</organism>
<dbReference type="InterPro" id="IPR036425">
    <property type="entry name" value="MoaB/Mog-like_dom_sf"/>
</dbReference>
<dbReference type="SMART" id="SM00852">
    <property type="entry name" value="MoCF_biosynth"/>
    <property type="match status" value="1"/>
</dbReference>
<proteinExistence type="predicted"/>
<dbReference type="PIRSF" id="PIRSF006443">
    <property type="entry name" value="MoaB"/>
    <property type="match status" value="1"/>
</dbReference>
<dbReference type="PANTHER" id="PTHR43232:SF2">
    <property type="entry name" value="MOLYBDENUM COFACTOR BIOSYNTHESIS PROTEIN B"/>
    <property type="match status" value="1"/>
</dbReference>